<dbReference type="InterPro" id="IPR058192">
    <property type="entry name" value="WHD_ROQ1-like"/>
</dbReference>
<dbReference type="AlphaFoldDB" id="A0AAN9LPC0"/>
<name>A0AAN9LPC0_CANGL</name>
<dbReference type="InterPro" id="IPR000157">
    <property type="entry name" value="TIR_dom"/>
</dbReference>
<dbReference type="InterPro" id="IPR035897">
    <property type="entry name" value="Toll_tir_struct_dom_sf"/>
</dbReference>
<evidence type="ECO:0000313" key="4">
    <source>
        <dbReference type="EMBL" id="KAK7339805.1"/>
    </source>
</evidence>
<reference evidence="4 5" key="1">
    <citation type="submission" date="2024-01" db="EMBL/GenBank/DDBJ databases">
        <title>The genomes of 5 underutilized Papilionoideae crops provide insights into root nodulation and disease resistanc.</title>
        <authorList>
            <person name="Jiang F."/>
        </authorList>
    </citation>
    <scope>NUCLEOTIDE SEQUENCE [LARGE SCALE GENOMIC DNA]</scope>
    <source>
        <strain evidence="4">LVBAO_FW01</strain>
        <tissue evidence="4">Leaves</tissue>
    </source>
</reference>
<keyword evidence="1" id="KW-0677">Repeat</keyword>
<gene>
    <name evidence="4" type="ORF">VNO77_20490</name>
</gene>
<dbReference type="InterPro" id="IPR032675">
    <property type="entry name" value="LRR_dom_sf"/>
</dbReference>
<dbReference type="InterPro" id="IPR036390">
    <property type="entry name" value="WH_DNA-bd_sf"/>
</dbReference>
<evidence type="ECO:0000259" key="3">
    <source>
        <dbReference type="PROSITE" id="PS50104"/>
    </source>
</evidence>
<keyword evidence="2" id="KW-0611">Plant defense</keyword>
<sequence length="909" mass="103343">MASSNCSSSKSKLGSNVFLFFESDDKISSFIDGLSFSLRDADVEVTEFCGCLGQEMTSVPSDPPAISVVVLTRKYLNCESCRQMLELILLWWEEGSIILPLFYDIDMEKEARHNRSGILKDVVLGMFHYVATEWHGWWNFSALNSRDERWMIEEIKDYIFLVFIPTMHYAADTVVGLKHVEDVIELLKRGSNCPLILEIWGEDGIDRLFVTQILNDSGVPAETIINILMKRKLVTVDEKNMLRVPDLMKEMGREIIVKKPKHKQTYDVFLSFRALTRAADCSGWDSRNYGTEIELIDHILETISKKVDDNTNLFISNHPVGVISRVQDDRHYVTEILNGCGLEAEIGISTLIERSLITVDNKNKLQMHNLIRDMGREIVREESPKHPDKRSRLWFHDDVVNVLLKHSGTEAIEGFGLKFPNINNVPFDTKAFEKMEGLRLIQLDHVELTGDYKYLPKNLKWLCWHGFPLGAIPDDFDQRSLVAIDLKYSKLVQVWKKPQLLERLQILNLSHSRRLTQTPDFSKLPNLERLLLKDCSSLSMVHPSIGGLSKLLFVNLKDCKNLSNLPRSIYKLKSLKTFIISGCSMIDKLEGDIEQMESLITLMAADTAISHVPFSLVRLKNIGYLSLCGYEGLPCDVFPHLIWSWMPPVSNLLSFTQASRSKPSFLSSDMDTSFHDILSCFSINSYLRSLKFQCQSKYHIQQDKRRVLDALCVTDCTELEARAGASQKLEMGTSKLRDKDNQIHVSGSQSSSGSLWIYMGEHNEAANSHKEIILQGQSTGVFDDRFLNGDKYSNLQTYKGEGSSVLFKMPKVIGHKFKGIAICVVYSSSLGDIAYKYLRNVLIINHTKATIQLHKREVLTSPKVKEWQFIMSDLGPGDEVEIVVDFKPEFTVDTTAANLVYGESIEQNL</sequence>
<dbReference type="GO" id="GO:0007165">
    <property type="term" value="P:signal transduction"/>
    <property type="evidence" value="ECO:0007669"/>
    <property type="project" value="InterPro"/>
</dbReference>
<feature type="domain" description="TIR" evidence="3">
    <location>
        <begin position="13"/>
        <end position="163"/>
    </location>
</feature>
<accession>A0AAN9LPC0</accession>
<comment type="caution">
    <text evidence="4">The sequence shown here is derived from an EMBL/GenBank/DDBJ whole genome shotgun (WGS) entry which is preliminary data.</text>
</comment>
<dbReference type="PANTHER" id="PTHR11017:SF560">
    <property type="entry name" value="RESISTANCE PROTEIN (TIR-NBS-LRR CLASS), PUTATIVE-RELATED"/>
    <property type="match status" value="1"/>
</dbReference>
<dbReference type="PANTHER" id="PTHR11017">
    <property type="entry name" value="LEUCINE-RICH REPEAT-CONTAINING PROTEIN"/>
    <property type="match status" value="1"/>
</dbReference>
<dbReference type="PROSITE" id="PS50104">
    <property type="entry name" value="TIR"/>
    <property type="match status" value="1"/>
</dbReference>
<proteinExistence type="predicted"/>
<dbReference type="Gene3D" id="3.40.50.10140">
    <property type="entry name" value="Toll/interleukin-1 receptor homology (TIR) domain"/>
    <property type="match status" value="1"/>
</dbReference>
<keyword evidence="5" id="KW-1185">Reference proteome</keyword>
<dbReference type="SUPFAM" id="SSF46785">
    <property type="entry name" value="Winged helix' DNA-binding domain"/>
    <property type="match status" value="1"/>
</dbReference>
<dbReference type="GO" id="GO:0006952">
    <property type="term" value="P:defense response"/>
    <property type="evidence" value="ECO:0007669"/>
    <property type="project" value="UniProtKB-KW"/>
</dbReference>
<evidence type="ECO:0000256" key="2">
    <source>
        <dbReference type="ARBA" id="ARBA00022821"/>
    </source>
</evidence>
<organism evidence="4 5">
    <name type="scientific">Canavalia gladiata</name>
    <name type="common">Sword bean</name>
    <name type="synonym">Dolichos gladiatus</name>
    <dbReference type="NCBI Taxonomy" id="3824"/>
    <lineage>
        <taxon>Eukaryota</taxon>
        <taxon>Viridiplantae</taxon>
        <taxon>Streptophyta</taxon>
        <taxon>Embryophyta</taxon>
        <taxon>Tracheophyta</taxon>
        <taxon>Spermatophyta</taxon>
        <taxon>Magnoliopsida</taxon>
        <taxon>eudicotyledons</taxon>
        <taxon>Gunneridae</taxon>
        <taxon>Pentapetalae</taxon>
        <taxon>rosids</taxon>
        <taxon>fabids</taxon>
        <taxon>Fabales</taxon>
        <taxon>Fabaceae</taxon>
        <taxon>Papilionoideae</taxon>
        <taxon>50 kb inversion clade</taxon>
        <taxon>NPAAA clade</taxon>
        <taxon>indigoferoid/millettioid clade</taxon>
        <taxon>Phaseoleae</taxon>
        <taxon>Canavalia</taxon>
    </lineage>
</organism>
<evidence type="ECO:0000256" key="1">
    <source>
        <dbReference type="ARBA" id="ARBA00022737"/>
    </source>
</evidence>
<dbReference type="Proteomes" id="UP001367508">
    <property type="component" value="Unassembled WGS sequence"/>
</dbReference>
<dbReference type="EMBL" id="JAYMYQ010000004">
    <property type="protein sequence ID" value="KAK7339805.1"/>
    <property type="molecule type" value="Genomic_DNA"/>
</dbReference>
<dbReference type="InterPro" id="IPR044974">
    <property type="entry name" value="Disease_R_plants"/>
</dbReference>
<dbReference type="SUPFAM" id="SSF52058">
    <property type="entry name" value="L domain-like"/>
    <property type="match status" value="1"/>
</dbReference>
<evidence type="ECO:0000313" key="5">
    <source>
        <dbReference type="Proteomes" id="UP001367508"/>
    </source>
</evidence>
<dbReference type="Pfam" id="PF23282">
    <property type="entry name" value="WHD_ROQ1"/>
    <property type="match status" value="2"/>
</dbReference>
<protein>
    <recommendedName>
        <fullName evidence="3">TIR domain-containing protein</fullName>
    </recommendedName>
</protein>
<dbReference type="Gene3D" id="3.80.10.10">
    <property type="entry name" value="Ribonuclease Inhibitor"/>
    <property type="match status" value="1"/>
</dbReference>